<organism evidence="4 5">
    <name type="scientific">Nonomuraea endophytica</name>
    <dbReference type="NCBI Taxonomy" id="714136"/>
    <lineage>
        <taxon>Bacteria</taxon>
        <taxon>Bacillati</taxon>
        <taxon>Actinomycetota</taxon>
        <taxon>Actinomycetes</taxon>
        <taxon>Streptosporangiales</taxon>
        <taxon>Streptosporangiaceae</taxon>
        <taxon>Nonomuraea</taxon>
    </lineage>
</organism>
<feature type="transmembrane region" description="Helical" evidence="2">
    <location>
        <begin position="291"/>
        <end position="313"/>
    </location>
</feature>
<evidence type="ECO:0000313" key="4">
    <source>
        <dbReference type="EMBL" id="MBB5074708.1"/>
    </source>
</evidence>
<dbReference type="AlphaFoldDB" id="A0A7W8ECU2"/>
<feature type="transmembrane region" description="Helical" evidence="2">
    <location>
        <begin position="333"/>
        <end position="352"/>
    </location>
</feature>
<dbReference type="InterPro" id="IPR025857">
    <property type="entry name" value="MacB_PCD"/>
</dbReference>
<reference evidence="4 5" key="1">
    <citation type="submission" date="2020-08" db="EMBL/GenBank/DDBJ databases">
        <title>Genomic Encyclopedia of Type Strains, Phase IV (KMG-IV): sequencing the most valuable type-strain genomes for metagenomic binning, comparative biology and taxonomic classification.</title>
        <authorList>
            <person name="Goeker M."/>
        </authorList>
    </citation>
    <scope>NUCLEOTIDE SEQUENCE [LARGE SCALE GENOMIC DNA]</scope>
    <source>
        <strain evidence="4 5">DSM 45385</strain>
    </source>
</reference>
<comment type="similarity">
    <text evidence="1">Belongs to the ABC-4 integral membrane protein family.</text>
</comment>
<name>A0A7W8ECU2_9ACTN</name>
<feature type="transmembrane region" description="Helical" evidence="2">
    <location>
        <begin position="235"/>
        <end position="259"/>
    </location>
</feature>
<keyword evidence="2" id="KW-0812">Transmembrane</keyword>
<gene>
    <name evidence="4" type="ORF">HNR40_000154</name>
</gene>
<keyword evidence="2" id="KW-1133">Transmembrane helix</keyword>
<evidence type="ECO:0000256" key="1">
    <source>
        <dbReference type="ARBA" id="ARBA00038076"/>
    </source>
</evidence>
<dbReference type="RefSeq" id="WP_184957710.1">
    <property type="nucleotide sequence ID" value="NZ_JACHIN010000001.1"/>
</dbReference>
<evidence type="ECO:0000313" key="5">
    <source>
        <dbReference type="Proteomes" id="UP000568380"/>
    </source>
</evidence>
<feature type="domain" description="MacB-like periplasmic core" evidence="3">
    <location>
        <begin position="8"/>
        <end position="209"/>
    </location>
</feature>
<evidence type="ECO:0000259" key="3">
    <source>
        <dbReference type="Pfam" id="PF12704"/>
    </source>
</evidence>
<dbReference type="Pfam" id="PF12704">
    <property type="entry name" value="MacB_PCD"/>
    <property type="match status" value="1"/>
</dbReference>
<dbReference type="Proteomes" id="UP000568380">
    <property type="component" value="Unassembled WGS sequence"/>
</dbReference>
<evidence type="ECO:0000256" key="2">
    <source>
        <dbReference type="SAM" id="Phobius"/>
    </source>
</evidence>
<sequence length="355" mass="36432">MLCLAACLAAVITGSALIVCAWIGNGTESGRLTQCFSSERMDLAVLPAGFPHEGEPPQIPGRTIAALRALPGVSAVREVRGGTVQANWPLADATPMEVVALPANGLPMLPIVHGKPPTTDGEAVVDDATADSYGLQVGSTVTVTDSHGAPVHLRVSGFLQVDMDKSMIARGTLGLKPQKAAALVSPIRLSGLQVTLDSASLAGPVRDQVADALGSGYNVYTRQDIAARRSADAGVLSIALATLGMTATTVGAVASCATLGRLRSYLRQSAGAQVATQGRRRIRRMMVYDRLIGFATAATAGAGLVIGTLVLLAGSGADLPCLSVFAISSTLTLLPLSAYVCAMFLAPIPALLRHS</sequence>
<keyword evidence="2" id="KW-0472">Membrane</keyword>
<keyword evidence="5" id="KW-1185">Reference proteome</keyword>
<accession>A0A7W8ECU2</accession>
<proteinExistence type="inferred from homology"/>
<dbReference type="EMBL" id="JACHIN010000001">
    <property type="protein sequence ID" value="MBB5074708.1"/>
    <property type="molecule type" value="Genomic_DNA"/>
</dbReference>
<comment type="caution">
    <text evidence="4">The sequence shown here is derived from an EMBL/GenBank/DDBJ whole genome shotgun (WGS) entry which is preliminary data.</text>
</comment>
<protein>
    <recommendedName>
        <fullName evidence="3">MacB-like periplasmic core domain-containing protein</fullName>
    </recommendedName>
</protein>